<evidence type="ECO:0000313" key="3">
    <source>
        <dbReference type="EMBL" id="TIA85826.1"/>
    </source>
</evidence>
<name>A0A4T0FGG7_9BASI</name>
<sequence>MHFNSAKAIAVLAFTGAIASVAAAPASANAVTRRGDDKKDVDYKDYKDSDKKGVEYGKDSKDSDKKGVEYGKDSKDSDKKGV</sequence>
<protein>
    <submittedName>
        <fullName evidence="3">Uncharacterized protein</fullName>
    </submittedName>
</protein>
<evidence type="ECO:0000313" key="4">
    <source>
        <dbReference type="Proteomes" id="UP000310189"/>
    </source>
</evidence>
<keyword evidence="4" id="KW-1185">Reference proteome</keyword>
<evidence type="ECO:0000256" key="1">
    <source>
        <dbReference type="SAM" id="MobiDB-lite"/>
    </source>
</evidence>
<gene>
    <name evidence="3" type="ORF">E3P99_03871</name>
</gene>
<dbReference type="EMBL" id="SPNW01000096">
    <property type="protein sequence ID" value="TIA85826.1"/>
    <property type="molecule type" value="Genomic_DNA"/>
</dbReference>
<feature type="compositionally biased region" description="Basic and acidic residues" evidence="1">
    <location>
        <begin position="33"/>
        <end position="82"/>
    </location>
</feature>
<feature type="non-terminal residue" evidence="3">
    <location>
        <position position="82"/>
    </location>
</feature>
<dbReference type="AlphaFoldDB" id="A0A4T0FGG7"/>
<accession>A0A4T0FGG7</accession>
<feature type="signal peptide" evidence="2">
    <location>
        <begin position="1"/>
        <end position="23"/>
    </location>
</feature>
<reference evidence="3 4" key="1">
    <citation type="submission" date="2019-03" db="EMBL/GenBank/DDBJ databases">
        <title>Sequencing 23 genomes of Wallemia ichthyophaga.</title>
        <authorList>
            <person name="Gostincar C."/>
        </authorList>
    </citation>
    <scope>NUCLEOTIDE SEQUENCE [LARGE SCALE GENOMIC DNA]</scope>
    <source>
        <strain evidence="3 4">EXF-5753</strain>
    </source>
</reference>
<dbReference type="Proteomes" id="UP000310189">
    <property type="component" value="Unassembled WGS sequence"/>
</dbReference>
<evidence type="ECO:0000256" key="2">
    <source>
        <dbReference type="SAM" id="SignalP"/>
    </source>
</evidence>
<proteinExistence type="predicted"/>
<keyword evidence="2" id="KW-0732">Signal</keyword>
<organism evidence="3 4">
    <name type="scientific">Wallemia hederae</name>
    <dbReference type="NCBI Taxonomy" id="1540922"/>
    <lineage>
        <taxon>Eukaryota</taxon>
        <taxon>Fungi</taxon>
        <taxon>Dikarya</taxon>
        <taxon>Basidiomycota</taxon>
        <taxon>Wallemiomycotina</taxon>
        <taxon>Wallemiomycetes</taxon>
        <taxon>Wallemiales</taxon>
        <taxon>Wallemiaceae</taxon>
        <taxon>Wallemia</taxon>
    </lineage>
</organism>
<feature type="chain" id="PRO_5020472235" evidence="2">
    <location>
        <begin position="24"/>
        <end position="82"/>
    </location>
</feature>
<comment type="caution">
    <text evidence="3">The sequence shown here is derived from an EMBL/GenBank/DDBJ whole genome shotgun (WGS) entry which is preliminary data.</text>
</comment>
<feature type="region of interest" description="Disordered" evidence="1">
    <location>
        <begin position="25"/>
        <end position="82"/>
    </location>
</feature>